<accession>A0A6M3IRR1</accession>
<gene>
    <name evidence="2" type="ORF">MM415B01343_0020</name>
</gene>
<organism evidence="2">
    <name type="scientific">viral metagenome</name>
    <dbReference type="NCBI Taxonomy" id="1070528"/>
    <lineage>
        <taxon>unclassified sequences</taxon>
        <taxon>metagenomes</taxon>
        <taxon>organismal metagenomes</taxon>
    </lineage>
</organism>
<name>A0A6M3IRR1_9ZZZZ</name>
<reference evidence="2" key="1">
    <citation type="submission" date="2020-03" db="EMBL/GenBank/DDBJ databases">
        <title>The deep terrestrial virosphere.</title>
        <authorList>
            <person name="Holmfeldt K."/>
            <person name="Nilsson E."/>
            <person name="Simone D."/>
            <person name="Lopez-Fernandez M."/>
            <person name="Wu X."/>
            <person name="de Brujin I."/>
            <person name="Lundin D."/>
            <person name="Andersson A."/>
            <person name="Bertilsson S."/>
            <person name="Dopson M."/>
        </authorList>
    </citation>
    <scope>NUCLEOTIDE SEQUENCE</scope>
    <source>
        <strain evidence="2">MM415B01343</strain>
    </source>
</reference>
<evidence type="ECO:0000256" key="1">
    <source>
        <dbReference type="SAM" id="Coils"/>
    </source>
</evidence>
<protein>
    <submittedName>
        <fullName evidence="2">Uncharacterized protein</fullName>
    </submittedName>
</protein>
<sequence>MMTYYKELPFEIGSTCPIIHLFKNGFKVKGFDKNGCNHECLLPRCWEDLPDNYRKLNTAIKDCQQRVKEYKQLIGQLANTKYYNGVR</sequence>
<evidence type="ECO:0000313" key="2">
    <source>
        <dbReference type="EMBL" id="QJA59132.1"/>
    </source>
</evidence>
<feature type="coiled-coil region" evidence="1">
    <location>
        <begin position="53"/>
        <end position="80"/>
    </location>
</feature>
<keyword evidence="1" id="KW-0175">Coiled coil</keyword>
<dbReference type="EMBL" id="MT141355">
    <property type="protein sequence ID" value="QJA59132.1"/>
    <property type="molecule type" value="Genomic_DNA"/>
</dbReference>
<proteinExistence type="predicted"/>
<dbReference type="AlphaFoldDB" id="A0A6M3IRR1"/>